<dbReference type="InterPro" id="IPR024462">
    <property type="entry name" value="GH116_N"/>
</dbReference>
<dbReference type="Pfam" id="PF12215">
    <property type="entry name" value="Glyco_hydr_116N"/>
    <property type="match status" value="1"/>
</dbReference>
<evidence type="ECO:0000313" key="3">
    <source>
        <dbReference type="Proteomes" id="UP000593577"/>
    </source>
</evidence>
<accession>A0A7J8WNX3</accession>
<dbReference type="AlphaFoldDB" id="A0A7J8WNX3"/>
<proteinExistence type="predicted"/>
<dbReference type="InterPro" id="IPR052566">
    <property type="entry name" value="Non-lysos_glucosylceramidase"/>
</dbReference>
<organism evidence="2 3">
    <name type="scientific">Gossypium aridum</name>
    <name type="common">American cotton</name>
    <name type="synonym">Erioxylum aridum</name>
    <dbReference type="NCBI Taxonomy" id="34290"/>
    <lineage>
        <taxon>Eukaryota</taxon>
        <taxon>Viridiplantae</taxon>
        <taxon>Streptophyta</taxon>
        <taxon>Embryophyta</taxon>
        <taxon>Tracheophyta</taxon>
        <taxon>Spermatophyta</taxon>
        <taxon>Magnoliopsida</taxon>
        <taxon>eudicotyledons</taxon>
        <taxon>Gunneridae</taxon>
        <taxon>Pentapetalae</taxon>
        <taxon>rosids</taxon>
        <taxon>malvids</taxon>
        <taxon>Malvales</taxon>
        <taxon>Malvaceae</taxon>
        <taxon>Malvoideae</taxon>
        <taxon>Gossypium</taxon>
    </lineage>
</organism>
<dbReference type="GO" id="GO:0008422">
    <property type="term" value="F:beta-glucosidase activity"/>
    <property type="evidence" value="ECO:0007669"/>
    <property type="project" value="TreeGrafter"/>
</dbReference>
<comment type="caution">
    <text evidence="2">The sequence shown here is derived from an EMBL/GenBank/DDBJ whole genome shotgun (WGS) entry which is preliminary data.</text>
</comment>
<evidence type="ECO:0000313" key="2">
    <source>
        <dbReference type="EMBL" id="MBA0676757.1"/>
    </source>
</evidence>
<gene>
    <name evidence="2" type="ORF">Goari_018217</name>
</gene>
<dbReference type="PANTHER" id="PTHR12654">
    <property type="entry name" value="BILE ACID BETA-GLUCOSIDASE-RELATED"/>
    <property type="match status" value="1"/>
</dbReference>
<sequence>MIIPSNAVRTVTFSLAWDCPVANFLGGKTYHRRYMKLYGTDGDAAANVAHDAILENGNWESLIEAWQRPTLEDKRLPEWLAQTYYLQLLMLTWSSISESPQRVPCHIIQWDGSPPVRSSVSIGGSNCSLDRSELGLKSIINTPCQNDTATDILRRVTSTLEQTMHTPNASNSTFGTNLLQEGEDNIGQFLLS</sequence>
<keyword evidence="3" id="KW-1185">Reference proteome</keyword>
<dbReference type="Proteomes" id="UP000593577">
    <property type="component" value="Unassembled WGS sequence"/>
</dbReference>
<dbReference type="PANTHER" id="PTHR12654:SF3">
    <property type="entry name" value="NON-LYSOSOMAL GLUCOSYLCERAMIDASE"/>
    <property type="match status" value="1"/>
</dbReference>
<protein>
    <recommendedName>
        <fullName evidence="1">Glycosyl-hydrolase family 116 N-terminal domain-containing protein</fullName>
    </recommendedName>
</protein>
<evidence type="ECO:0000259" key="1">
    <source>
        <dbReference type="Pfam" id="PF12215"/>
    </source>
</evidence>
<name>A0A7J8WNX3_GOSAI</name>
<feature type="domain" description="Glycosyl-hydrolase family 116 N-terminal" evidence="1">
    <location>
        <begin position="3"/>
        <end position="59"/>
    </location>
</feature>
<dbReference type="EMBL" id="JABFAA010000002">
    <property type="protein sequence ID" value="MBA0676757.1"/>
    <property type="molecule type" value="Genomic_DNA"/>
</dbReference>
<reference evidence="2 3" key="1">
    <citation type="journal article" date="2019" name="Genome Biol. Evol.">
        <title>Insights into the evolution of the New World diploid cottons (Gossypium, subgenus Houzingenia) based on genome sequencing.</title>
        <authorList>
            <person name="Grover C.E."/>
            <person name="Arick M.A. 2nd"/>
            <person name="Thrash A."/>
            <person name="Conover J.L."/>
            <person name="Sanders W.S."/>
            <person name="Peterson D.G."/>
            <person name="Frelichowski J.E."/>
            <person name="Scheffler J.A."/>
            <person name="Scheffler B.E."/>
            <person name="Wendel J.F."/>
        </authorList>
    </citation>
    <scope>NUCLEOTIDE SEQUENCE [LARGE SCALE GENOMIC DNA]</scope>
    <source>
        <strain evidence="2">185</strain>
        <tissue evidence="2">Leaf</tissue>
    </source>
</reference>